<dbReference type="Gene3D" id="2.60.120.260">
    <property type="entry name" value="Galactose-binding domain-like"/>
    <property type="match status" value="1"/>
</dbReference>
<proteinExistence type="predicted"/>
<name>A0A9D4N8R1_DREPO</name>
<comment type="caution">
    <text evidence="1">The sequence shown here is derived from an EMBL/GenBank/DDBJ whole genome shotgun (WGS) entry which is preliminary data.</text>
</comment>
<dbReference type="Proteomes" id="UP000828390">
    <property type="component" value="Unassembled WGS sequence"/>
</dbReference>
<dbReference type="InterPro" id="IPR008979">
    <property type="entry name" value="Galactose-bd-like_sf"/>
</dbReference>
<protein>
    <submittedName>
        <fullName evidence="1">Uncharacterized protein</fullName>
    </submittedName>
</protein>
<dbReference type="EMBL" id="JAIWYP010000001">
    <property type="protein sequence ID" value="KAH3888777.1"/>
    <property type="molecule type" value="Genomic_DNA"/>
</dbReference>
<dbReference type="AlphaFoldDB" id="A0A9D4N8R1"/>
<accession>A0A9D4N8R1</accession>
<dbReference type="SUPFAM" id="SSF49785">
    <property type="entry name" value="Galactose-binding domain-like"/>
    <property type="match status" value="1"/>
</dbReference>
<evidence type="ECO:0000313" key="1">
    <source>
        <dbReference type="EMBL" id="KAH3888777.1"/>
    </source>
</evidence>
<keyword evidence="2" id="KW-1185">Reference proteome</keyword>
<evidence type="ECO:0000313" key="2">
    <source>
        <dbReference type="Proteomes" id="UP000828390"/>
    </source>
</evidence>
<reference evidence="1" key="1">
    <citation type="journal article" date="2019" name="bioRxiv">
        <title>The Genome of the Zebra Mussel, Dreissena polymorpha: A Resource for Invasive Species Research.</title>
        <authorList>
            <person name="McCartney M.A."/>
            <person name="Auch B."/>
            <person name="Kono T."/>
            <person name="Mallez S."/>
            <person name="Zhang Y."/>
            <person name="Obille A."/>
            <person name="Becker A."/>
            <person name="Abrahante J.E."/>
            <person name="Garbe J."/>
            <person name="Badalamenti J.P."/>
            <person name="Herman A."/>
            <person name="Mangelson H."/>
            <person name="Liachko I."/>
            <person name="Sullivan S."/>
            <person name="Sone E.D."/>
            <person name="Koren S."/>
            <person name="Silverstein K.A.T."/>
            <person name="Beckman K.B."/>
            <person name="Gohl D.M."/>
        </authorList>
    </citation>
    <scope>NUCLEOTIDE SEQUENCE</scope>
    <source>
        <strain evidence="1">Duluth1</strain>
        <tissue evidence="1">Whole animal</tissue>
    </source>
</reference>
<sequence>MVTHDSYPVLGDRLNGIIYEVGTVPDSWEECGRFLGPGGGVVNITTTCNRTMYGRFVRIRKIVRNVLSLCEVYVYS</sequence>
<organism evidence="1 2">
    <name type="scientific">Dreissena polymorpha</name>
    <name type="common">Zebra mussel</name>
    <name type="synonym">Mytilus polymorpha</name>
    <dbReference type="NCBI Taxonomy" id="45954"/>
    <lineage>
        <taxon>Eukaryota</taxon>
        <taxon>Metazoa</taxon>
        <taxon>Spiralia</taxon>
        <taxon>Lophotrochozoa</taxon>
        <taxon>Mollusca</taxon>
        <taxon>Bivalvia</taxon>
        <taxon>Autobranchia</taxon>
        <taxon>Heteroconchia</taxon>
        <taxon>Euheterodonta</taxon>
        <taxon>Imparidentia</taxon>
        <taxon>Neoheterodontei</taxon>
        <taxon>Myida</taxon>
        <taxon>Dreissenoidea</taxon>
        <taxon>Dreissenidae</taxon>
        <taxon>Dreissena</taxon>
    </lineage>
</organism>
<reference evidence="1" key="2">
    <citation type="submission" date="2020-11" db="EMBL/GenBank/DDBJ databases">
        <authorList>
            <person name="McCartney M.A."/>
            <person name="Auch B."/>
            <person name="Kono T."/>
            <person name="Mallez S."/>
            <person name="Becker A."/>
            <person name="Gohl D.M."/>
            <person name="Silverstein K.A.T."/>
            <person name="Koren S."/>
            <person name="Bechman K.B."/>
            <person name="Herman A."/>
            <person name="Abrahante J.E."/>
            <person name="Garbe J."/>
        </authorList>
    </citation>
    <scope>NUCLEOTIDE SEQUENCE</scope>
    <source>
        <strain evidence="1">Duluth1</strain>
        <tissue evidence="1">Whole animal</tissue>
    </source>
</reference>
<gene>
    <name evidence="1" type="ORF">DPMN_012817</name>
</gene>